<evidence type="ECO:0000313" key="2">
    <source>
        <dbReference type="EMBL" id="SPC78937.1"/>
    </source>
</evidence>
<protein>
    <recommendedName>
        <fullName evidence="1">RNase H type-1 domain-containing protein</fullName>
    </recommendedName>
</protein>
<dbReference type="EMBL" id="OIVN01000358">
    <property type="protein sequence ID" value="SPC78937.1"/>
    <property type="molecule type" value="Genomic_DNA"/>
</dbReference>
<dbReference type="GO" id="GO:0004523">
    <property type="term" value="F:RNA-DNA hybrid ribonuclease activity"/>
    <property type="evidence" value="ECO:0007669"/>
    <property type="project" value="InterPro"/>
</dbReference>
<proteinExistence type="predicted"/>
<dbReference type="AlphaFoldDB" id="A0A2N9EJ40"/>
<feature type="domain" description="RNase H type-1" evidence="1">
    <location>
        <begin position="335"/>
        <end position="411"/>
    </location>
</feature>
<dbReference type="PANTHER" id="PTHR33116">
    <property type="entry name" value="REVERSE TRANSCRIPTASE ZINC-BINDING DOMAIN-CONTAINING PROTEIN-RELATED-RELATED"/>
    <property type="match status" value="1"/>
</dbReference>
<evidence type="ECO:0000259" key="1">
    <source>
        <dbReference type="Pfam" id="PF13456"/>
    </source>
</evidence>
<dbReference type="InterPro" id="IPR012337">
    <property type="entry name" value="RNaseH-like_sf"/>
</dbReference>
<dbReference type="InterPro" id="IPR002156">
    <property type="entry name" value="RNaseH_domain"/>
</dbReference>
<gene>
    <name evidence="2" type="ORF">FSB_LOCUS6819</name>
</gene>
<name>A0A2N9EJ40_FAGSY</name>
<dbReference type="GO" id="GO:0003676">
    <property type="term" value="F:nucleic acid binding"/>
    <property type="evidence" value="ECO:0007669"/>
    <property type="project" value="InterPro"/>
</dbReference>
<dbReference type="SUPFAM" id="SSF53098">
    <property type="entry name" value="Ribonuclease H-like"/>
    <property type="match status" value="1"/>
</dbReference>
<reference evidence="2" key="1">
    <citation type="submission" date="2018-02" db="EMBL/GenBank/DDBJ databases">
        <authorList>
            <person name="Cohen D.B."/>
            <person name="Kent A.D."/>
        </authorList>
    </citation>
    <scope>NUCLEOTIDE SEQUENCE</scope>
</reference>
<organism evidence="2">
    <name type="scientific">Fagus sylvatica</name>
    <name type="common">Beechnut</name>
    <dbReference type="NCBI Taxonomy" id="28930"/>
    <lineage>
        <taxon>Eukaryota</taxon>
        <taxon>Viridiplantae</taxon>
        <taxon>Streptophyta</taxon>
        <taxon>Embryophyta</taxon>
        <taxon>Tracheophyta</taxon>
        <taxon>Spermatophyta</taxon>
        <taxon>Magnoliopsida</taxon>
        <taxon>eudicotyledons</taxon>
        <taxon>Gunneridae</taxon>
        <taxon>Pentapetalae</taxon>
        <taxon>rosids</taxon>
        <taxon>fabids</taxon>
        <taxon>Fagales</taxon>
        <taxon>Fagaceae</taxon>
        <taxon>Fagus</taxon>
    </lineage>
</organism>
<sequence>MARNETMWKQKSRESWLKDGNRNSKFFHISTIIQRRKNNIDAIKGDNGEWLIKLFEVREFVVLKFQHLFLEEPPSFLEDLENLIPTLISVDENSVLYKLSTPLEIKDVLFDMQSLKATGPDGLPPLFYKKYWPIVGSEVILAVQNFFRTGHLLKEINNSFIVLIPKSHIKDFRFLQDKLESQLMGWRSKVLSWAGRATTIKVVASVLPCYTFSTNDVLVSVCEKLDSTTRRFWWNLKKESGRYLAWKAWDDLCSPDRIDDSFPNSSIQFALILNAIWSFRNQVVHQAPMQNPSTCLKNLELRIMEHFHSLNPVEIEHNCGRFRWLPPPPNVIKLNVDATFSGSVAKIADVARDHNGSVLQAWLKQIASFDASCVEAVAIVWALEIASSLNFSCIYVESDAKLCVDVVLGKSVDCVRQTR</sequence>
<dbReference type="Pfam" id="PF13456">
    <property type="entry name" value="RVT_3"/>
    <property type="match status" value="1"/>
</dbReference>
<accession>A0A2N9EJ40</accession>
<dbReference type="PANTHER" id="PTHR33116:SF78">
    <property type="entry name" value="OS12G0587133 PROTEIN"/>
    <property type="match status" value="1"/>
</dbReference>